<dbReference type="Proteomes" id="UP001595625">
    <property type="component" value="Unassembled WGS sequence"/>
</dbReference>
<keyword evidence="1" id="KW-1133">Transmembrane helix</keyword>
<evidence type="ECO:0000313" key="2">
    <source>
        <dbReference type="EMBL" id="MFC3210004.1"/>
    </source>
</evidence>
<organism evidence="2 3">
    <name type="scientific">Planomicrobium okeanokoites</name>
    <name type="common">Planococcus okeanokoites</name>
    <name type="synonym">Flavobacterium okeanokoites</name>
    <dbReference type="NCBI Taxonomy" id="244"/>
    <lineage>
        <taxon>Bacteria</taxon>
        <taxon>Bacillati</taxon>
        <taxon>Bacillota</taxon>
        <taxon>Bacilli</taxon>
        <taxon>Bacillales</taxon>
        <taxon>Caryophanaceae</taxon>
        <taxon>Planomicrobium</taxon>
    </lineage>
</organism>
<keyword evidence="3" id="KW-1185">Reference proteome</keyword>
<evidence type="ECO:0000313" key="3">
    <source>
        <dbReference type="Proteomes" id="UP001595625"/>
    </source>
</evidence>
<gene>
    <name evidence="2" type="ORF">ACFOEJ_02825</name>
</gene>
<comment type="caution">
    <text evidence="2">The sequence shown here is derived from an EMBL/GenBank/DDBJ whole genome shotgun (WGS) entry which is preliminary data.</text>
</comment>
<sequence length="64" mass="7288">MMLQFLSKYSHWLLLILVFGSLAVSFFSGRYDAASLIFGVIGVLGVGYLVYRIEADRKKKRVRS</sequence>
<accession>A0ABV7KKP4</accession>
<dbReference type="RefSeq" id="WP_165850165.1">
    <property type="nucleotide sequence ID" value="NZ_CANMQG010000004.1"/>
</dbReference>
<evidence type="ECO:0000256" key="1">
    <source>
        <dbReference type="SAM" id="Phobius"/>
    </source>
</evidence>
<keyword evidence="1" id="KW-0812">Transmembrane</keyword>
<dbReference type="EMBL" id="JBHRUJ010000004">
    <property type="protein sequence ID" value="MFC3210004.1"/>
    <property type="molecule type" value="Genomic_DNA"/>
</dbReference>
<reference evidence="3" key="1">
    <citation type="journal article" date="2019" name="Int. J. Syst. Evol. Microbiol.">
        <title>The Global Catalogue of Microorganisms (GCM) 10K type strain sequencing project: providing services to taxonomists for standard genome sequencing and annotation.</title>
        <authorList>
            <consortium name="The Broad Institute Genomics Platform"/>
            <consortium name="The Broad Institute Genome Sequencing Center for Infectious Disease"/>
            <person name="Wu L."/>
            <person name="Ma J."/>
        </authorList>
    </citation>
    <scope>NUCLEOTIDE SEQUENCE [LARGE SCALE GENOMIC DNA]</scope>
    <source>
        <strain evidence="3">CCM 320</strain>
    </source>
</reference>
<keyword evidence="1" id="KW-0472">Membrane</keyword>
<protein>
    <submittedName>
        <fullName evidence="2">Uncharacterized protein</fullName>
    </submittedName>
</protein>
<proteinExistence type="predicted"/>
<name>A0ABV7KKP4_PLAOK</name>
<feature type="transmembrane region" description="Helical" evidence="1">
    <location>
        <begin position="33"/>
        <end position="51"/>
    </location>
</feature>